<dbReference type="PRINTS" id="PR01837">
    <property type="entry name" value="MGTCSAPBPROT"/>
</dbReference>
<evidence type="ECO:0000313" key="9">
    <source>
        <dbReference type="EMBL" id="MEO3940128.1"/>
    </source>
</evidence>
<dbReference type="PANTHER" id="PTHR33778">
    <property type="entry name" value="PROTEIN MGTC"/>
    <property type="match status" value="1"/>
</dbReference>
<feature type="domain" description="MgtC/SapB/SrpB/YhiD N-terminal" evidence="8">
    <location>
        <begin position="18"/>
        <end position="146"/>
    </location>
</feature>
<dbReference type="PANTHER" id="PTHR33778:SF1">
    <property type="entry name" value="MAGNESIUM TRANSPORTER YHID-RELATED"/>
    <property type="match status" value="1"/>
</dbReference>
<feature type="transmembrane region" description="Helical" evidence="7">
    <location>
        <begin position="107"/>
        <end position="127"/>
    </location>
</feature>
<keyword evidence="3" id="KW-1003">Cell membrane</keyword>
<reference evidence="9 10" key="1">
    <citation type="journal article" date="2024" name="Appl. Microbiol. Biotechnol.">
        <title>Biosynthetic gene clusters with biotechnological applications in novel Antarctic isolates from Actinomycetota.</title>
        <authorList>
            <person name="Bruna P."/>
            <person name="Nunez-Montero K."/>
            <person name="Contreras M.J."/>
            <person name="Leal K."/>
            <person name="Garcia M."/>
            <person name="Abanto M."/>
            <person name="Barrientos L."/>
        </authorList>
    </citation>
    <scope>NUCLEOTIDE SEQUENCE [LARGE SCALE GENOMIC DNA]</scope>
    <source>
        <strain evidence="9 10">Se16.17</strain>
    </source>
</reference>
<dbReference type="RefSeq" id="WP_051420826.1">
    <property type="nucleotide sequence ID" value="NZ_JBBMFV010000004.1"/>
</dbReference>
<sequence length="236" mass="24694">MLQVEWISPSTLTEIVLLVLAFVLSAIVGLERHRQVKSAGLRTHTLVGLGAATFTLVSSYGFSAIIGADVVLDPSRIAAQIVSGVGFLGGGVIFVKQNIVSGLTTAASIWVVAAIGMACGAGMPILATLATALHLCAVTALSWVGRRIPVAGTGRELIVTYKDGRGALRDILTEATGLGYEVALNSTSRIDSVPGPDLIEARMRFNRGRARIDELIVQLQAVSGVQMVRAANDDSD</sequence>
<evidence type="ECO:0000256" key="6">
    <source>
        <dbReference type="ARBA" id="ARBA00023136"/>
    </source>
</evidence>
<accession>A0ABV0GNL5</accession>
<dbReference type="EMBL" id="JBBMFV010000004">
    <property type="protein sequence ID" value="MEO3940128.1"/>
    <property type="molecule type" value="Genomic_DNA"/>
</dbReference>
<evidence type="ECO:0000256" key="7">
    <source>
        <dbReference type="SAM" id="Phobius"/>
    </source>
</evidence>
<comment type="similarity">
    <text evidence="2">Belongs to the MgtC/SapB family.</text>
</comment>
<protein>
    <submittedName>
        <fullName evidence="9">MgtC/SapB family protein</fullName>
    </submittedName>
</protein>
<keyword evidence="10" id="KW-1185">Reference proteome</keyword>
<dbReference type="InterPro" id="IPR049177">
    <property type="entry name" value="MgtC_SapB_SrpB_YhiD_N"/>
</dbReference>
<evidence type="ECO:0000313" key="10">
    <source>
        <dbReference type="Proteomes" id="UP001448614"/>
    </source>
</evidence>
<dbReference type="InterPro" id="IPR003416">
    <property type="entry name" value="MgtC/SapB/SrpB/YhiD_fam"/>
</dbReference>
<feature type="transmembrane region" description="Helical" evidence="7">
    <location>
        <begin position="12"/>
        <end position="31"/>
    </location>
</feature>
<evidence type="ECO:0000259" key="8">
    <source>
        <dbReference type="Pfam" id="PF02308"/>
    </source>
</evidence>
<gene>
    <name evidence="9" type="ORF">V3C41_03485</name>
</gene>
<evidence type="ECO:0000256" key="2">
    <source>
        <dbReference type="ARBA" id="ARBA00009298"/>
    </source>
</evidence>
<comment type="caution">
    <text evidence="9">The sequence shown here is derived from an EMBL/GenBank/DDBJ whole genome shotgun (WGS) entry which is preliminary data.</text>
</comment>
<comment type="subcellular location">
    <subcellularLocation>
        <location evidence="1">Cell membrane</location>
        <topology evidence="1">Multi-pass membrane protein</topology>
    </subcellularLocation>
</comment>
<feature type="transmembrane region" description="Helical" evidence="7">
    <location>
        <begin position="77"/>
        <end position="95"/>
    </location>
</feature>
<dbReference type="Proteomes" id="UP001448614">
    <property type="component" value="Unassembled WGS sequence"/>
</dbReference>
<feature type="transmembrane region" description="Helical" evidence="7">
    <location>
        <begin position="43"/>
        <end position="65"/>
    </location>
</feature>
<proteinExistence type="inferred from homology"/>
<evidence type="ECO:0000256" key="3">
    <source>
        <dbReference type="ARBA" id="ARBA00022475"/>
    </source>
</evidence>
<organism evidence="9 10">
    <name type="scientific">Paenarthrobacter nicotinovorans</name>
    <name type="common">Arthrobacter nicotinovorans</name>
    <dbReference type="NCBI Taxonomy" id="29320"/>
    <lineage>
        <taxon>Bacteria</taxon>
        <taxon>Bacillati</taxon>
        <taxon>Actinomycetota</taxon>
        <taxon>Actinomycetes</taxon>
        <taxon>Micrococcales</taxon>
        <taxon>Micrococcaceae</taxon>
        <taxon>Paenarthrobacter</taxon>
    </lineage>
</organism>
<dbReference type="Pfam" id="PF02308">
    <property type="entry name" value="MgtC"/>
    <property type="match status" value="1"/>
</dbReference>
<evidence type="ECO:0000256" key="1">
    <source>
        <dbReference type="ARBA" id="ARBA00004651"/>
    </source>
</evidence>
<evidence type="ECO:0000256" key="4">
    <source>
        <dbReference type="ARBA" id="ARBA00022692"/>
    </source>
</evidence>
<name>A0ABV0GNL5_PAENI</name>
<keyword evidence="5 7" id="KW-1133">Transmembrane helix</keyword>
<evidence type="ECO:0000256" key="5">
    <source>
        <dbReference type="ARBA" id="ARBA00022989"/>
    </source>
</evidence>
<keyword evidence="6 7" id="KW-0472">Membrane</keyword>
<keyword evidence="4 7" id="KW-0812">Transmembrane</keyword>